<proteinExistence type="predicted"/>
<accession>A0A1D6MHL2</accession>
<dbReference type="CDD" id="cd00167">
    <property type="entry name" value="SANT"/>
    <property type="match status" value="1"/>
</dbReference>
<evidence type="ECO:0000256" key="3">
    <source>
        <dbReference type="SAM" id="Phobius"/>
    </source>
</evidence>
<feature type="compositionally biased region" description="Basic and acidic residues" evidence="2">
    <location>
        <begin position="17"/>
        <end position="27"/>
    </location>
</feature>
<dbReference type="InterPro" id="IPR010561">
    <property type="entry name" value="LIN-9/ALY1"/>
</dbReference>
<dbReference type="SUPFAM" id="SSF46689">
    <property type="entry name" value="Homeodomain-like"/>
    <property type="match status" value="1"/>
</dbReference>
<organism evidence="6">
    <name type="scientific">Zea mays</name>
    <name type="common">Maize</name>
    <dbReference type="NCBI Taxonomy" id="4577"/>
    <lineage>
        <taxon>Eukaryota</taxon>
        <taxon>Viridiplantae</taxon>
        <taxon>Streptophyta</taxon>
        <taxon>Embryophyta</taxon>
        <taxon>Tracheophyta</taxon>
        <taxon>Spermatophyta</taxon>
        <taxon>Magnoliopsida</taxon>
        <taxon>Liliopsida</taxon>
        <taxon>Poales</taxon>
        <taxon>Poaceae</taxon>
        <taxon>PACMAD clade</taxon>
        <taxon>Panicoideae</taxon>
        <taxon>Andropogonodae</taxon>
        <taxon>Andropogoneae</taxon>
        <taxon>Tripsacinae</taxon>
        <taxon>Zea</taxon>
    </lineage>
</organism>
<dbReference type="SMART" id="SM00717">
    <property type="entry name" value="SANT"/>
    <property type="match status" value="1"/>
</dbReference>
<keyword evidence="1" id="KW-0238">DNA-binding</keyword>
<dbReference type="InterPro" id="IPR009057">
    <property type="entry name" value="Homeodomain-like_sf"/>
</dbReference>
<dbReference type="PROSITE" id="PS51293">
    <property type="entry name" value="SANT"/>
    <property type="match status" value="1"/>
</dbReference>
<evidence type="ECO:0000256" key="1">
    <source>
        <dbReference type="ARBA" id="ARBA00023125"/>
    </source>
</evidence>
<evidence type="ECO:0000313" key="6">
    <source>
        <dbReference type="EMBL" id="ONM28936.1"/>
    </source>
</evidence>
<sequence length="411" mass="46248">MGPAKGSRTINKTIVKGYEDQQQHDDPSSSSKAKQKKRKISDLDPKWSKDELTRFYEAYRQHGKDWKKISIAIGGKSSDMVRSLYSAHRTFLSLPEHQATAMGFIALVTGHHNASEKTTSHRGYDHIARASGKARKHGEQQKSIDGPDLHNCHEGEITGFSASFKKRYYGELVRNSRNHAVQRRTPLIPVIAPADRSTIDEPTPGIENVINFNSTKRKYEAANHGCAVAPTNKYSSDRVSGFAETCKADQGHSYLDTMEIGDIAMCQQHFKKTRIQQTVEESQTGIVEHETTMASKEGNKLVSSVNNNQILIDSISEGIFSNWFILFTSIVNILFLKVFLAIGSSFSLLLSTYSCFIQTLFSALLPVPFSVLKYFIIMHYYGIYSSSDMLTFCILDFQAMFWNVEPEHTPH</sequence>
<feature type="domain" description="SANT" evidence="4">
    <location>
        <begin position="42"/>
        <end position="79"/>
    </location>
</feature>
<dbReference type="GO" id="GO:0006351">
    <property type="term" value="P:DNA-templated transcription"/>
    <property type="evidence" value="ECO:0007669"/>
    <property type="project" value="InterPro"/>
</dbReference>
<dbReference type="Pfam" id="PF00249">
    <property type="entry name" value="Myb_DNA-binding"/>
    <property type="match status" value="1"/>
</dbReference>
<dbReference type="EMBL" id="CM007649">
    <property type="protein sequence ID" value="ONM28936.1"/>
    <property type="molecule type" value="Genomic_DNA"/>
</dbReference>
<feature type="transmembrane region" description="Helical" evidence="3">
    <location>
        <begin position="360"/>
        <end position="381"/>
    </location>
</feature>
<keyword evidence="3" id="KW-0812">Transmembrane</keyword>
<dbReference type="PANTHER" id="PTHR21689:SF5">
    <property type="entry name" value="PROTEIN ALWAYS EARLY 1-RELATED"/>
    <property type="match status" value="1"/>
</dbReference>
<dbReference type="AlphaFoldDB" id="A0A1D6MHL2"/>
<feature type="region of interest" description="Disordered" evidence="2">
    <location>
        <begin position="131"/>
        <end position="150"/>
    </location>
</feature>
<evidence type="ECO:0000256" key="2">
    <source>
        <dbReference type="SAM" id="MobiDB-lite"/>
    </source>
</evidence>
<dbReference type="PROSITE" id="PS51294">
    <property type="entry name" value="HTH_MYB"/>
    <property type="match status" value="1"/>
</dbReference>
<dbReference type="Gene3D" id="1.20.58.1880">
    <property type="match status" value="1"/>
</dbReference>
<name>A0A1D6MHL2_MAIZE</name>
<feature type="region of interest" description="Disordered" evidence="2">
    <location>
        <begin position="1"/>
        <end position="42"/>
    </location>
</feature>
<dbReference type="InterPro" id="IPR001005">
    <property type="entry name" value="SANT/Myb"/>
</dbReference>
<dbReference type="InterPro" id="IPR017930">
    <property type="entry name" value="Myb_dom"/>
</dbReference>
<evidence type="ECO:0000259" key="5">
    <source>
        <dbReference type="PROSITE" id="PS51294"/>
    </source>
</evidence>
<keyword evidence="3" id="KW-1133">Transmembrane helix</keyword>
<dbReference type="PANTHER" id="PTHR21689">
    <property type="entry name" value="LIN-9"/>
    <property type="match status" value="1"/>
</dbReference>
<feature type="domain" description="HTH myb-type" evidence="5">
    <location>
        <begin position="46"/>
        <end position="93"/>
    </location>
</feature>
<feature type="compositionally biased region" description="Basic and acidic residues" evidence="2">
    <location>
        <begin position="137"/>
        <end position="150"/>
    </location>
</feature>
<dbReference type="GO" id="GO:0003677">
    <property type="term" value="F:DNA binding"/>
    <property type="evidence" value="ECO:0007669"/>
    <property type="project" value="UniProtKB-KW"/>
</dbReference>
<evidence type="ECO:0000259" key="4">
    <source>
        <dbReference type="PROSITE" id="PS51293"/>
    </source>
</evidence>
<dbReference type="GO" id="GO:0017053">
    <property type="term" value="C:transcription repressor complex"/>
    <property type="evidence" value="ECO:0007669"/>
    <property type="project" value="InterPro"/>
</dbReference>
<gene>
    <name evidence="6" type="ORF">ZEAMMB73_Zm00001d039475</name>
</gene>
<reference evidence="6" key="1">
    <citation type="submission" date="2015-12" db="EMBL/GenBank/DDBJ databases">
        <title>Update maize B73 reference genome by single molecule sequencing technologies.</title>
        <authorList>
            <consortium name="Maize Genome Sequencing Project"/>
            <person name="Ware D."/>
        </authorList>
    </citation>
    <scope>NUCLEOTIDE SEQUENCE [LARGE SCALE GENOMIC DNA]</scope>
    <source>
        <tissue evidence="6">Seedling</tissue>
    </source>
</reference>
<keyword evidence="3" id="KW-0472">Membrane</keyword>
<protein>
    <submittedName>
        <fullName evidence="6">Protein ALWAYS EARLY 3</fullName>
    </submittedName>
</protein>
<feature type="transmembrane region" description="Helical" evidence="3">
    <location>
        <begin position="323"/>
        <end position="348"/>
    </location>
</feature>
<dbReference type="InterPro" id="IPR017884">
    <property type="entry name" value="SANT_dom"/>
</dbReference>